<dbReference type="Pfam" id="PF13378">
    <property type="entry name" value="MR_MLE_C"/>
    <property type="match status" value="1"/>
</dbReference>
<dbReference type="InterPro" id="IPR029017">
    <property type="entry name" value="Enolase-like_N"/>
</dbReference>
<feature type="domain" description="Mandelate racemase/muconate lactonizing enzyme C-terminal" evidence="7">
    <location>
        <begin position="161"/>
        <end position="256"/>
    </location>
</feature>
<evidence type="ECO:0000256" key="6">
    <source>
        <dbReference type="RuleBase" id="RU366006"/>
    </source>
</evidence>
<evidence type="ECO:0000256" key="4">
    <source>
        <dbReference type="ARBA" id="ARBA00023235"/>
    </source>
</evidence>
<gene>
    <name evidence="8" type="ORF">FHS27_001898</name>
</gene>
<reference evidence="8 9" key="1">
    <citation type="submission" date="2020-08" db="EMBL/GenBank/DDBJ databases">
        <title>Genomic Encyclopedia of Type Strains, Phase III (KMG-III): the genomes of soil and plant-associated and newly described type strains.</title>
        <authorList>
            <person name="Whitman W."/>
        </authorList>
    </citation>
    <scope>NUCLEOTIDE SEQUENCE [LARGE SCALE GENOMIC DNA]</scope>
    <source>
        <strain evidence="8 9">CECT 8075</strain>
    </source>
</reference>
<dbReference type="SMART" id="SM00922">
    <property type="entry name" value="MR_MLE"/>
    <property type="match status" value="1"/>
</dbReference>
<dbReference type="InterPro" id="IPR034603">
    <property type="entry name" value="Dipeptide_epimerase"/>
</dbReference>
<keyword evidence="9" id="KW-1185">Reference proteome</keyword>
<evidence type="ECO:0000256" key="2">
    <source>
        <dbReference type="ARBA" id="ARBA00022723"/>
    </source>
</evidence>
<dbReference type="SFLD" id="SFLDS00001">
    <property type="entry name" value="Enolase"/>
    <property type="match status" value="1"/>
</dbReference>
<dbReference type="EC" id="5.1.1.-" evidence="6"/>
<evidence type="ECO:0000259" key="7">
    <source>
        <dbReference type="SMART" id="SM00922"/>
    </source>
</evidence>
<keyword evidence="3 5" id="KW-0460">Magnesium</keyword>
<evidence type="ECO:0000256" key="3">
    <source>
        <dbReference type="ARBA" id="ARBA00022842"/>
    </source>
</evidence>
<evidence type="ECO:0000313" key="9">
    <source>
        <dbReference type="Proteomes" id="UP000536179"/>
    </source>
</evidence>
<name>A0A7W5DX72_9BACT</name>
<dbReference type="SFLD" id="SFLDG00180">
    <property type="entry name" value="muconate_cycloisomerase"/>
    <property type="match status" value="1"/>
</dbReference>
<comment type="cofactor">
    <cofactor evidence="5 6">
        <name>Mg(2+)</name>
        <dbReference type="ChEBI" id="CHEBI:18420"/>
    </cofactor>
    <text evidence="5 6">Binds 1 Mg(2+) ion per subunit.</text>
</comment>
<dbReference type="PANTHER" id="PTHR48073">
    <property type="entry name" value="O-SUCCINYLBENZOATE SYNTHASE-RELATED"/>
    <property type="match status" value="1"/>
</dbReference>
<dbReference type="InterPro" id="IPR029065">
    <property type="entry name" value="Enolase_C-like"/>
</dbReference>
<dbReference type="Gene3D" id="3.30.390.10">
    <property type="entry name" value="Enolase-like, N-terminal domain"/>
    <property type="match status" value="1"/>
</dbReference>
<feature type="binding site" evidence="5">
    <location>
        <position position="235"/>
    </location>
    <ligand>
        <name>Mg(2+)</name>
        <dbReference type="ChEBI" id="CHEBI:18420"/>
    </ligand>
</feature>
<keyword evidence="4 6" id="KW-0413">Isomerase</keyword>
<keyword evidence="2 5" id="KW-0479">Metal-binding</keyword>
<dbReference type="CDD" id="cd03319">
    <property type="entry name" value="L-Ala-DL-Glu_epimerase"/>
    <property type="match status" value="1"/>
</dbReference>
<evidence type="ECO:0000256" key="1">
    <source>
        <dbReference type="ARBA" id="ARBA00008031"/>
    </source>
</evidence>
<sequence>MRVAELTGMIVRLQLKKEFKHASFSRSYSDNFIVRCQLTDGTVGWGEGIPRTYVTGESPEGAMEQLASTDLSQQLGADCGDWHDVMQMCGDYCPNVGTDNPRDCLANAHRCAVELSILDAFGNLFQSPLSEVTKTLAVASPIYKSSDRVQYSSAISTGSPRKETLSSLAMRIYGFGHCKVKVAMHPDLDAARLKRMRRFVGKRMDLRVDANEAWSPNEAAKRIEELEPYAITCAEQPVHHDHVRSLATVRRNVRTPIMLDESLTSEHDAACAIEDETCDLFNIRLSKCGGFLNSLNLAIMAHQAGLGYQLGCHPGESGILSAAGRHFASSVNAIRYREGSADRHLLKDSIINESITFGRGGWAPALHQPGLGITVNEPELSRFVLQSRTFPIS</sequence>
<comment type="caution">
    <text evidence="8">The sequence shown here is derived from an EMBL/GenBank/DDBJ whole genome shotgun (WGS) entry which is preliminary data.</text>
</comment>
<proteinExistence type="inferred from homology"/>
<comment type="similarity">
    <text evidence="1 6">Belongs to the mandelate racemase/muconate lactonizing enzyme family.</text>
</comment>
<feature type="binding site" evidence="5">
    <location>
        <position position="209"/>
    </location>
    <ligand>
        <name>Mg(2+)</name>
        <dbReference type="ChEBI" id="CHEBI:18420"/>
    </ligand>
</feature>
<dbReference type="AlphaFoldDB" id="A0A7W5DX72"/>
<dbReference type="RefSeq" id="WP_246419325.1">
    <property type="nucleotide sequence ID" value="NZ_JACHXU010000005.1"/>
</dbReference>
<evidence type="ECO:0000256" key="5">
    <source>
        <dbReference type="PIRSR" id="PIRSR634603-3"/>
    </source>
</evidence>
<dbReference type="InterPro" id="IPR036849">
    <property type="entry name" value="Enolase-like_C_sf"/>
</dbReference>
<dbReference type="GO" id="GO:0046872">
    <property type="term" value="F:metal ion binding"/>
    <property type="evidence" value="ECO:0007669"/>
    <property type="project" value="UniProtKB-KW"/>
</dbReference>
<dbReference type="EMBL" id="JACHXU010000005">
    <property type="protein sequence ID" value="MBB3206090.1"/>
    <property type="molecule type" value="Genomic_DNA"/>
</dbReference>
<dbReference type="PANTHER" id="PTHR48073:SF2">
    <property type="entry name" value="O-SUCCINYLBENZOATE SYNTHASE"/>
    <property type="match status" value="1"/>
</dbReference>
<dbReference type="Proteomes" id="UP000536179">
    <property type="component" value="Unassembled WGS sequence"/>
</dbReference>
<dbReference type="SUPFAM" id="SSF54826">
    <property type="entry name" value="Enolase N-terminal domain-like"/>
    <property type="match status" value="1"/>
</dbReference>
<dbReference type="SUPFAM" id="SSF51604">
    <property type="entry name" value="Enolase C-terminal domain-like"/>
    <property type="match status" value="1"/>
</dbReference>
<dbReference type="InterPro" id="IPR013342">
    <property type="entry name" value="Mandelate_racemase_C"/>
</dbReference>
<evidence type="ECO:0000313" key="8">
    <source>
        <dbReference type="EMBL" id="MBB3206090.1"/>
    </source>
</evidence>
<dbReference type="Gene3D" id="3.20.20.120">
    <property type="entry name" value="Enolase-like C-terminal domain"/>
    <property type="match status" value="1"/>
</dbReference>
<feature type="binding site" evidence="5">
    <location>
        <position position="260"/>
    </location>
    <ligand>
        <name>Mg(2+)</name>
        <dbReference type="ChEBI" id="CHEBI:18420"/>
    </ligand>
</feature>
<protein>
    <recommendedName>
        <fullName evidence="6">Dipeptide epimerase</fullName>
        <ecNumber evidence="6">5.1.1.-</ecNumber>
    </recommendedName>
</protein>
<organism evidence="8 9">
    <name type="scientific">Aporhodopirellula rubra</name>
    <dbReference type="NCBI Taxonomy" id="980271"/>
    <lineage>
        <taxon>Bacteria</taxon>
        <taxon>Pseudomonadati</taxon>
        <taxon>Planctomycetota</taxon>
        <taxon>Planctomycetia</taxon>
        <taxon>Pirellulales</taxon>
        <taxon>Pirellulaceae</taxon>
        <taxon>Aporhodopirellula</taxon>
    </lineage>
</organism>
<dbReference type="GO" id="GO:0016855">
    <property type="term" value="F:racemase and epimerase activity, acting on amino acids and derivatives"/>
    <property type="evidence" value="ECO:0007669"/>
    <property type="project" value="UniProtKB-UniRule"/>
</dbReference>
<accession>A0A7W5DX72</accession>